<evidence type="ECO:0000313" key="2">
    <source>
        <dbReference type="Proteomes" id="UP000314986"/>
    </source>
</evidence>
<organism evidence="1 2">
    <name type="scientific">Callorhinchus milii</name>
    <name type="common">Ghost shark</name>
    <dbReference type="NCBI Taxonomy" id="7868"/>
    <lineage>
        <taxon>Eukaryota</taxon>
        <taxon>Metazoa</taxon>
        <taxon>Chordata</taxon>
        <taxon>Craniata</taxon>
        <taxon>Vertebrata</taxon>
        <taxon>Chondrichthyes</taxon>
        <taxon>Holocephali</taxon>
        <taxon>Chimaeriformes</taxon>
        <taxon>Callorhinchidae</taxon>
        <taxon>Callorhinchus</taxon>
    </lineage>
</organism>
<dbReference type="GeneTree" id="ENSGT00900000142661"/>
<reference evidence="2" key="1">
    <citation type="journal article" date="2006" name="Science">
        <title>Ancient noncoding elements conserved in the human genome.</title>
        <authorList>
            <person name="Venkatesh B."/>
            <person name="Kirkness E.F."/>
            <person name="Loh Y.H."/>
            <person name="Halpern A.L."/>
            <person name="Lee A.P."/>
            <person name="Johnson J."/>
            <person name="Dandona N."/>
            <person name="Viswanathan L.D."/>
            <person name="Tay A."/>
            <person name="Venter J.C."/>
            <person name="Strausberg R.L."/>
            <person name="Brenner S."/>
        </authorList>
    </citation>
    <scope>NUCLEOTIDE SEQUENCE [LARGE SCALE GENOMIC DNA]</scope>
</reference>
<name>A0A4W3GJG5_CALMI</name>
<reference evidence="1" key="5">
    <citation type="submission" date="2025-09" db="UniProtKB">
        <authorList>
            <consortium name="Ensembl"/>
        </authorList>
    </citation>
    <scope>IDENTIFICATION</scope>
</reference>
<proteinExistence type="predicted"/>
<evidence type="ECO:0000313" key="1">
    <source>
        <dbReference type="Ensembl" id="ENSCMIP00000003511.1"/>
    </source>
</evidence>
<dbReference type="AlphaFoldDB" id="A0A4W3GJG5"/>
<sequence length="155" mass="17020">MELDEDYPDIDESLVRFDREDDLIIEFDNMFSTAADIPPAPGNIPATHPLMVRHADHSALTLGTGSSTTRLTQGIGRSQRAIRPFAANTGHTIHVHYPGNRQPNPPLILQRLVLNPPPLPFSPPLSQTPSHMLTLSVSLTHSLFLSLIHSLPVSL</sequence>
<dbReference type="STRING" id="7868.ENSCMIP00000003511"/>
<dbReference type="InParanoid" id="A0A4W3GJG5"/>
<accession>A0A4W3GJG5</accession>
<dbReference type="Ensembl" id="ENSCMIT00000003650.1">
    <property type="protein sequence ID" value="ENSCMIP00000003511.1"/>
    <property type="gene ID" value="ENSCMIG00000002126.1"/>
</dbReference>
<reference evidence="2" key="3">
    <citation type="journal article" date="2014" name="Nature">
        <title>Elephant shark genome provides unique insights into gnathostome evolution.</title>
        <authorList>
            <consortium name="International Elephant Shark Genome Sequencing Consortium"/>
            <person name="Venkatesh B."/>
            <person name="Lee A.P."/>
            <person name="Ravi V."/>
            <person name="Maurya A.K."/>
            <person name="Lian M.M."/>
            <person name="Swann J.B."/>
            <person name="Ohta Y."/>
            <person name="Flajnik M.F."/>
            <person name="Sutoh Y."/>
            <person name="Kasahara M."/>
            <person name="Hoon S."/>
            <person name="Gangu V."/>
            <person name="Roy S.W."/>
            <person name="Irimia M."/>
            <person name="Korzh V."/>
            <person name="Kondrychyn I."/>
            <person name="Lim Z.W."/>
            <person name="Tay B.H."/>
            <person name="Tohari S."/>
            <person name="Kong K.W."/>
            <person name="Ho S."/>
            <person name="Lorente-Galdos B."/>
            <person name="Quilez J."/>
            <person name="Marques-Bonet T."/>
            <person name="Raney B.J."/>
            <person name="Ingham P.W."/>
            <person name="Tay A."/>
            <person name="Hillier L.W."/>
            <person name="Minx P."/>
            <person name="Boehm T."/>
            <person name="Wilson R.K."/>
            <person name="Brenner S."/>
            <person name="Warren W.C."/>
        </authorList>
    </citation>
    <scope>NUCLEOTIDE SEQUENCE [LARGE SCALE GENOMIC DNA]</scope>
</reference>
<dbReference type="Proteomes" id="UP000314986">
    <property type="component" value="Unassembled WGS sequence"/>
</dbReference>
<protein>
    <submittedName>
        <fullName evidence="1">E3 ubiquitin-protein ligase HUWE1-like</fullName>
    </submittedName>
</protein>
<keyword evidence="2" id="KW-1185">Reference proteome</keyword>
<reference evidence="1" key="4">
    <citation type="submission" date="2025-08" db="UniProtKB">
        <authorList>
            <consortium name="Ensembl"/>
        </authorList>
    </citation>
    <scope>IDENTIFICATION</scope>
</reference>
<reference evidence="2" key="2">
    <citation type="journal article" date="2007" name="PLoS Biol.">
        <title>Survey sequencing and comparative analysis of the elephant shark (Callorhinchus milii) genome.</title>
        <authorList>
            <person name="Venkatesh B."/>
            <person name="Kirkness E.F."/>
            <person name="Loh Y.H."/>
            <person name="Halpern A.L."/>
            <person name="Lee A.P."/>
            <person name="Johnson J."/>
            <person name="Dandona N."/>
            <person name="Viswanathan L.D."/>
            <person name="Tay A."/>
            <person name="Venter J.C."/>
            <person name="Strausberg R.L."/>
            <person name="Brenner S."/>
        </authorList>
    </citation>
    <scope>NUCLEOTIDE SEQUENCE [LARGE SCALE GENOMIC DNA]</scope>
</reference>